<dbReference type="PATRIC" id="fig|1423807.3.peg.2446"/>
<evidence type="ECO:0000256" key="8">
    <source>
        <dbReference type="ARBA" id="ARBA00022801"/>
    </source>
</evidence>
<comment type="caution">
    <text evidence="18">The sequence shown here is derived from an EMBL/GenBank/DDBJ whole genome shotgun (WGS) entry which is preliminary data.</text>
</comment>
<keyword evidence="14 16" id="KW-0051">Antiviral defense</keyword>
<evidence type="ECO:0000256" key="16">
    <source>
        <dbReference type="RuleBase" id="RU365022"/>
    </source>
</evidence>
<evidence type="ECO:0000256" key="4">
    <source>
        <dbReference type="ARBA" id="ARBA00020049"/>
    </source>
</evidence>
<evidence type="ECO:0000256" key="9">
    <source>
        <dbReference type="ARBA" id="ARBA00022806"/>
    </source>
</evidence>
<keyword evidence="11" id="KW-0067">ATP-binding</keyword>
<dbReference type="GO" id="GO:0051607">
    <property type="term" value="P:defense response to virus"/>
    <property type="evidence" value="ECO:0007669"/>
    <property type="project" value="UniProtKB-KW"/>
</dbReference>
<comment type="similarity">
    <text evidence="2 16">Belongs to the CRISPR-associated exonuclease Cas4 family.</text>
</comment>
<dbReference type="Proteomes" id="UP000051820">
    <property type="component" value="Unassembled WGS sequence"/>
</dbReference>
<dbReference type="AlphaFoldDB" id="A0A0R1WBJ7"/>
<keyword evidence="6 16" id="KW-0479">Metal-binding</keyword>
<evidence type="ECO:0000256" key="1">
    <source>
        <dbReference type="ARBA" id="ARBA00001966"/>
    </source>
</evidence>
<dbReference type="PANTHER" id="PTHR36531">
    <property type="entry name" value="CRISPR-ASSOCIATED EXONUCLEASE CAS4"/>
    <property type="match status" value="1"/>
</dbReference>
<sequence length="218" mass="25977">MEYLEDDFLMISGIQHFLFCKRQWALIHVEQKWEENFLTYEGQRLHKKADNPYIKEKRGRSFLVRAMPVHSRIYGLTGKCDVVEFIESKTGINVIGHDGKYTLRPIEYKHGHKKYDLSDSLQLLGEALCIEEMMQCEITQGYIYYNETKHKETIAFDDKLRSILKKTIEEMHMYWYKKYTPKVKTGRWCNSCSLKDVCLPELLNRQTVASYLDRRLNE</sequence>
<keyword evidence="10 16" id="KW-0269">Exonuclease</keyword>
<dbReference type="InterPro" id="IPR051827">
    <property type="entry name" value="Cas4_exonuclease"/>
</dbReference>
<dbReference type="GO" id="GO:0046872">
    <property type="term" value="F:metal ion binding"/>
    <property type="evidence" value="ECO:0007669"/>
    <property type="project" value="UniProtKB-KW"/>
</dbReference>
<keyword evidence="8 16" id="KW-0378">Hydrolase</keyword>
<evidence type="ECO:0000256" key="5">
    <source>
        <dbReference type="ARBA" id="ARBA00022722"/>
    </source>
</evidence>
<dbReference type="Pfam" id="PF01930">
    <property type="entry name" value="Cas_Cas4"/>
    <property type="match status" value="1"/>
</dbReference>
<name>A0A0R1WBJ7_9LACO</name>
<dbReference type="NCBIfam" id="TIGR00372">
    <property type="entry name" value="cas4"/>
    <property type="match status" value="1"/>
</dbReference>
<dbReference type="eggNOG" id="COG1468">
    <property type="taxonomic scope" value="Bacteria"/>
</dbReference>
<comment type="cofactor">
    <cofactor evidence="16">
        <name>iron-sulfur cluster</name>
        <dbReference type="ChEBI" id="CHEBI:30408"/>
    </cofactor>
</comment>
<comment type="cofactor">
    <cofactor evidence="16">
        <name>Mg(2+)</name>
        <dbReference type="ChEBI" id="CHEBI:18420"/>
    </cofactor>
    <cofactor evidence="16">
        <name>Mn(2+)</name>
        <dbReference type="ChEBI" id="CHEBI:29035"/>
    </cofactor>
    <text evidence="16">Mg(2+) or Mn(2+) required for ssDNA cleavage activity.</text>
</comment>
<accession>A0A0R1WBJ7</accession>
<dbReference type="PANTHER" id="PTHR36531:SF6">
    <property type="entry name" value="DNA REPLICATION ATP-DEPENDENT HELICASE_NUCLEASE DNA2"/>
    <property type="match status" value="1"/>
</dbReference>
<dbReference type="RefSeq" id="WP_010621273.1">
    <property type="nucleotide sequence ID" value="NZ_AZGF01000008.1"/>
</dbReference>
<dbReference type="InterPro" id="IPR011604">
    <property type="entry name" value="PDDEXK-like_dom_sf"/>
</dbReference>
<keyword evidence="9" id="KW-0347">Helicase</keyword>
<gene>
    <name evidence="18" type="ORF">FD16_GL002369</name>
</gene>
<keyword evidence="13 16" id="KW-0411">Iron-sulfur</keyword>
<evidence type="ECO:0000256" key="7">
    <source>
        <dbReference type="ARBA" id="ARBA00022741"/>
    </source>
</evidence>
<keyword evidence="19" id="KW-1185">Reference proteome</keyword>
<proteinExistence type="inferred from homology"/>
<dbReference type="GO" id="GO:0004386">
    <property type="term" value="F:helicase activity"/>
    <property type="evidence" value="ECO:0007669"/>
    <property type="project" value="UniProtKB-KW"/>
</dbReference>
<keyword evidence="12 16" id="KW-0408">Iron</keyword>
<evidence type="ECO:0000313" key="19">
    <source>
        <dbReference type="Proteomes" id="UP000051820"/>
    </source>
</evidence>
<evidence type="ECO:0000256" key="14">
    <source>
        <dbReference type="ARBA" id="ARBA00023118"/>
    </source>
</evidence>
<keyword evidence="5 16" id="KW-0540">Nuclease</keyword>
<dbReference type="GO" id="GO:0005524">
    <property type="term" value="F:ATP binding"/>
    <property type="evidence" value="ECO:0007669"/>
    <property type="project" value="UniProtKB-KW"/>
</dbReference>
<protein>
    <recommendedName>
        <fullName evidence="4 16">CRISPR-associated exonuclease Cas4</fullName>
        <ecNumber evidence="3 16">3.1.12.1</ecNumber>
    </recommendedName>
</protein>
<evidence type="ECO:0000259" key="17">
    <source>
        <dbReference type="Pfam" id="PF01930"/>
    </source>
</evidence>
<keyword evidence="7" id="KW-0547">Nucleotide-binding</keyword>
<dbReference type="EC" id="3.1.12.1" evidence="3 16"/>
<reference evidence="18 19" key="1">
    <citation type="journal article" date="2015" name="Genome Announc.">
        <title>Expanding the biotechnology potential of lactobacilli through comparative genomics of 213 strains and associated genera.</title>
        <authorList>
            <person name="Sun Z."/>
            <person name="Harris H.M."/>
            <person name="McCann A."/>
            <person name="Guo C."/>
            <person name="Argimon S."/>
            <person name="Zhang W."/>
            <person name="Yang X."/>
            <person name="Jeffery I.B."/>
            <person name="Cooney J.C."/>
            <person name="Kagawa T.F."/>
            <person name="Liu W."/>
            <person name="Song Y."/>
            <person name="Salvetti E."/>
            <person name="Wrobel A."/>
            <person name="Rasinkangas P."/>
            <person name="Parkhill J."/>
            <person name="Rea M.C."/>
            <person name="O'Sullivan O."/>
            <person name="Ritari J."/>
            <person name="Douillard F.P."/>
            <person name="Paul Ross R."/>
            <person name="Yang R."/>
            <person name="Briner A.E."/>
            <person name="Felis G.E."/>
            <person name="de Vos W.M."/>
            <person name="Barrangou R."/>
            <person name="Klaenhammer T.R."/>
            <person name="Caufield P.W."/>
            <person name="Cui Y."/>
            <person name="Zhang H."/>
            <person name="O'Toole P.W."/>
        </authorList>
    </citation>
    <scope>NUCLEOTIDE SEQUENCE [LARGE SCALE GENOMIC DNA]</scope>
    <source>
        <strain evidence="18 19">DSM 5007</strain>
    </source>
</reference>
<dbReference type="GO" id="GO:0004527">
    <property type="term" value="F:exonuclease activity"/>
    <property type="evidence" value="ECO:0007669"/>
    <property type="project" value="UniProtKB-KW"/>
</dbReference>
<organism evidence="18 19">
    <name type="scientific">Paucilactobacillus suebicus DSM 5007 = KCTC 3549</name>
    <dbReference type="NCBI Taxonomy" id="1423807"/>
    <lineage>
        <taxon>Bacteria</taxon>
        <taxon>Bacillati</taxon>
        <taxon>Bacillota</taxon>
        <taxon>Bacilli</taxon>
        <taxon>Lactobacillales</taxon>
        <taxon>Lactobacillaceae</taxon>
        <taxon>Paucilactobacillus</taxon>
    </lineage>
</organism>
<comment type="cofactor">
    <cofactor evidence="1">
        <name>[4Fe-4S] cluster</name>
        <dbReference type="ChEBI" id="CHEBI:49883"/>
    </cofactor>
</comment>
<dbReference type="Gene3D" id="3.90.320.10">
    <property type="match status" value="1"/>
</dbReference>
<dbReference type="InterPro" id="IPR022765">
    <property type="entry name" value="Dna2/Cas4_DUF83"/>
</dbReference>
<dbReference type="InterPro" id="IPR013343">
    <property type="entry name" value="CRISPR-assoc_prot_Cas4"/>
</dbReference>
<evidence type="ECO:0000256" key="3">
    <source>
        <dbReference type="ARBA" id="ARBA00012768"/>
    </source>
</evidence>
<evidence type="ECO:0000256" key="11">
    <source>
        <dbReference type="ARBA" id="ARBA00022840"/>
    </source>
</evidence>
<evidence type="ECO:0000256" key="12">
    <source>
        <dbReference type="ARBA" id="ARBA00023004"/>
    </source>
</evidence>
<evidence type="ECO:0000256" key="10">
    <source>
        <dbReference type="ARBA" id="ARBA00022839"/>
    </source>
</evidence>
<evidence type="ECO:0000256" key="15">
    <source>
        <dbReference type="ARBA" id="ARBA00023211"/>
    </source>
</evidence>
<dbReference type="STRING" id="1423807.FD16_GL002369"/>
<comment type="function">
    <text evidence="16">CRISPR (clustered regularly interspaced short palindromic repeat) is an adaptive immune system that provides protection against mobile genetic elements (viruses, transposable elements and conjugative plasmids). CRISPR clusters contain sequences complementary to antecedent mobile elements and target invading nucleic acids. CRISPR clusters are transcribed and processed into CRISPR RNA (crRNA).</text>
</comment>
<evidence type="ECO:0000313" key="18">
    <source>
        <dbReference type="EMBL" id="KRM12374.1"/>
    </source>
</evidence>
<feature type="domain" description="DUF83" evidence="17">
    <location>
        <begin position="12"/>
        <end position="199"/>
    </location>
</feature>
<dbReference type="GO" id="GO:0051536">
    <property type="term" value="F:iron-sulfur cluster binding"/>
    <property type="evidence" value="ECO:0007669"/>
    <property type="project" value="UniProtKB-KW"/>
</dbReference>
<evidence type="ECO:0000256" key="6">
    <source>
        <dbReference type="ARBA" id="ARBA00022723"/>
    </source>
</evidence>
<keyword evidence="15 16" id="KW-0464">Manganese</keyword>
<dbReference type="EMBL" id="AZGF01000008">
    <property type="protein sequence ID" value="KRM12374.1"/>
    <property type="molecule type" value="Genomic_DNA"/>
</dbReference>
<evidence type="ECO:0000256" key="2">
    <source>
        <dbReference type="ARBA" id="ARBA00009189"/>
    </source>
</evidence>
<evidence type="ECO:0000256" key="13">
    <source>
        <dbReference type="ARBA" id="ARBA00023014"/>
    </source>
</evidence>